<evidence type="ECO:0000313" key="3">
    <source>
        <dbReference type="Proteomes" id="UP000257144"/>
    </source>
</evidence>
<keyword evidence="3" id="KW-1185">Reference proteome</keyword>
<comment type="caution">
    <text evidence="2">The sequence shown here is derived from an EMBL/GenBank/DDBJ whole genome shotgun (WGS) entry which is preliminary data.</text>
</comment>
<keyword evidence="1" id="KW-1133">Transmembrane helix</keyword>
<evidence type="ECO:0000256" key="1">
    <source>
        <dbReference type="SAM" id="Phobius"/>
    </source>
</evidence>
<evidence type="ECO:0000313" key="2">
    <source>
        <dbReference type="EMBL" id="RDU37182.1"/>
    </source>
</evidence>
<name>A0A3D8GSA7_9BACI</name>
<protein>
    <submittedName>
        <fullName evidence="2">Uncharacterized protein</fullName>
    </submittedName>
</protein>
<reference evidence="2 3" key="1">
    <citation type="submission" date="2018-07" db="EMBL/GenBank/DDBJ databases">
        <title>Bacillus sp. YLB-04 draft genome sequence.</title>
        <authorList>
            <person name="Yu L."/>
            <person name="Tang X."/>
        </authorList>
    </citation>
    <scope>NUCLEOTIDE SEQUENCE [LARGE SCALE GENOMIC DNA]</scope>
    <source>
        <strain evidence="2 3">YLB-04</strain>
    </source>
</reference>
<feature type="transmembrane region" description="Helical" evidence="1">
    <location>
        <begin position="7"/>
        <end position="29"/>
    </location>
</feature>
<keyword evidence="1" id="KW-0812">Transmembrane</keyword>
<organism evidence="2 3">
    <name type="scientific">Neobacillus piezotolerans</name>
    <dbReference type="NCBI Taxonomy" id="2259171"/>
    <lineage>
        <taxon>Bacteria</taxon>
        <taxon>Bacillati</taxon>
        <taxon>Bacillota</taxon>
        <taxon>Bacilli</taxon>
        <taxon>Bacillales</taxon>
        <taxon>Bacillaceae</taxon>
        <taxon>Neobacillus</taxon>
    </lineage>
</organism>
<dbReference type="OrthoDB" id="2456716at2"/>
<feature type="transmembrane region" description="Helical" evidence="1">
    <location>
        <begin position="49"/>
        <end position="72"/>
    </location>
</feature>
<dbReference type="AlphaFoldDB" id="A0A3D8GSA7"/>
<gene>
    <name evidence="2" type="ORF">DRW41_10910</name>
</gene>
<proteinExistence type="predicted"/>
<sequence length="78" mass="8895">MNLKTFLLNFVFVYVLISLPSIVGIGYVIDWVPEATLFKQFKGYVIDGLLNNFVIKNVIAIIVGFVVTLIIFKRQQTK</sequence>
<dbReference type="Proteomes" id="UP000257144">
    <property type="component" value="Unassembled WGS sequence"/>
</dbReference>
<accession>A0A3D8GSA7</accession>
<dbReference type="EMBL" id="QNQT01000003">
    <property type="protein sequence ID" value="RDU37182.1"/>
    <property type="molecule type" value="Genomic_DNA"/>
</dbReference>
<keyword evidence="1" id="KW-0472">Membrane</keyword>